<dbReference type="Gene3D" id="3.20.20.80">
    <property type="entry name" value="Glycosidases"/>
    <property type="match status" value="1"/>
</dbReference>
<dbReference type="SUPFAM" id="SSF51445">
    <property type="entry name" value="(Trans)glycosidases"/>
    <property type="match status" value="1"/>
</dbReference>
<reference evidence="3" key="1">
    <citation type="submission" date="2022-10" db="EMBL/GenBank/DDBJ databases">
        <title>Genome assembly of Pristionchus species.</title>
        <authorList>
            <person name="Yoshida K."/>
            <person name="Sommer R.J."/>
        </authorList>
    </citation>
    <scope>NUCLEOTIDE SEQUENCE [LARGE SCALE GENOMIC DNA]</scope>
    <source>
        <strain evidence="3">RS5460</strain>
    </source>
</reference>
<dbReference type="PANTHER" id="PTHR11177">
    <property type="entry name" value="CHITINASE"/>
    <property type="match status" value="1"/>
</dbReference>
<dbReference type="GO" id="GO:0006032">
    <property type="term" value="P:chitin catabolic process"/>
    <property type="evidence" value="ECO:0007669"/>
    <property type="project" value="TreeGrafter"/>
</dbReference>
<protein>
    <recommendedName>
        <fullName evidence="1">GH18 domain-containing protein</fullName>
    </recommendedName>
</protein>
<evidence type="ECO:0000313" key="2">
    <source>
        <dbReference type="EMBL" id="GMR40121.1"/>
    </source>
</evidence>
<sequence length="151" mass="16791">MAYDFRGAWEQTIGHFAAYSEATAAMDLWASRGFNKSKLVMGIPTFARGWLADECVIGGATSGPAPFRPFTGDPGMASNFELLKFVGKQISTAEGPFLETTINWSKYCYSYEDRNAVLKKMAFINERGFAGTFTRTLDYEPAEFKLHKAIV</sequence>
<evidence type="ECO:0000313" key="3">
    <source>
        <dbReference type="Proteomes" id="UP001328107"/>
    </source>
</evidence>
<comment type="caution">
    <text evidence="2">The sequence shown here is derived from an EMBL/GenBank/DDBJ whole genome shotgun (WGS) entry which is preliminary data.</text>
</comment>
<name>A0AAN4ZJC5_9BILA</name>
<dbReference type="InterPro" id="IPR001223">
    <property type="entry name" value="Glyco_hydro18_cat"/>
</dbReference>
<evidence type="ECO:0000259" key="1">
    <source>
        <dbReference type="PROSITE" id="PS51910"/>
    </source>
</evidence>
<accession>A0AAN4ZJC5</accession>
<dbReference type="AlphaFoldDB" id="A0AAN4ZJC5"/>
<dbReference type="GO" id="GO:0004568">
    <property type="term" value="F:chitinase activity"/>
    <property type="evidence" value="ECO:0007669"/>
    <property type="project" value="TreeGrafter"/>
</dbReference>
<dbReference type="InterPro" id="IPR050314">
    <property type="entry name" value="Glycosyl_Hydrlase_18"/>
</dbReference>
<organism evidence="2 3">
    <name type="scientific">Pristionchus mayeri</name>
    <dbReference type="NCBI Taxonomy" id="1317129"/>
    <lineage>
        <taxon>Eukaryota</taxon>
        <taxon>Metazoa</taxon>
        <taxon>Ecdysozoa</taxon>
        <taxon>Nematoda</taxon>
        <taxon>Chromadorea</taxon>
        <taxon>Rhabditida</taxon>
        <taxon>Rhabditina</taxon>
        <taxon>Diplogasteromorpha</taxon>
        <taxon>Diplogasteroidea</taxon>
        <taxon>Neodiplogasteridae</taxon>
        <taxon>Pristionchus</taxon>
    </lineage>
</organism>
<dbReference type="GO" id="GO:0008061">
    <property type="term" value="F:chitin binding"/>
    <property type="evidence" value="ECO:0007669"/>
    <property type="project" value="TreeGrafter"/>
</dbReference>
<proteinExistence type="predicted"/>
<gene>
    <name evidence="2" type="ORF">PMAYCL1PPCAC_10316</name>
</gene>
<dbReference type="Proteomes" id="UP001328107">
    <property type="component" value="Unassembled WGS sequence"/>
</dbReference>
<dbReference type="GO" id="GO:0005975">
    <property type="term" value="P:carbohydrate metabolic process"/>
    <property type="evidence" value="ECO:0007669"/>
    <property type="project" value="InterPro"/>
</dbReference>
<dbReference type="EMBL" id="BTRK01000003">
    <property type="protein sequence ID" value="GMR40121.1"/>
    <property type="molecule type" value="Genomic_DNA"/>
</dbReference>
<dbReference type="GO" id="GO:0005576">
    <property type="term" value="C:extracellular region"/>
    <property type="evidence" value="ECO:0007669"/>
    <property type="project" value="TreeGrafter"/>
</dbReference>
<feature type="domain" description="GH18" evidence="1">
    <location>
        <begin position="1"/>
        <end position="151"/>
    </location>
</feature>
<dbReference type="PROSITE" id="PS51910">
    <property type="entry name" value="GH18_2"/>
    <property type="match status" value="1"/>
</dbReference>
<dbReference type="PANTHER" id="PTHR11177:SF400">
    <property type="entry name" value="ENDOCHITINASE-RELATED"/>
    <property type="match status" value="1"/>
</dbReference>
<dbReference type="Pfam" id="PF00704">
    <property type="entry name" value="Glyco_hydro_18"/>
    <property type="match status" value="1"/>
</dbReference>
<keyword evidence="3" id="KW-1185">Reference proteome</keyword>
<dbReference type="InterPro" id="IPR017853">
    <property type="entry name" value="GH"/>
</dbReference>